<keyword evidence="4" id="KW-0804">Transcription</keyword>
<gene>
    <name evidence="7" type="ORF">B0J13DRAFT_458568</name>
</gene>
<evidence type="ECO:0000256" key="3">
    <source>
        <dbReference type="ARBA" id="ARBA00023125"/>
    </source>
</evidence>
<dbReference type="OrthoDB" id="5086234at2759"/>
<accession>A0A9P9DF90</accession>
<organism evidence="7 8">
    <name type="scientific">Dactylonectria estremocensis</name>
    <dbReference type="NCBI Taxonomy" id="1079267"/>
    <lineage>
        <taxon>Eukaryota</taxon>
        <taxon>Fungi</taxon>
        <taxon>Dikarya</taxon>
        <taxon>Ascomycota</taxon>
        <taxon>Pezizomycotina</taxon>
        <taxon>Sordariomycetes</taxon>
        <taxon>Hypocreomycetidae</taxon>
        <taxon>Hypocreales</taxon>
        <taxon>Nectriaceae</taxon>
        <taxon>Dactylonectria</taxon>
    </lineage>
</organism>
<evidence type="ECO:0000256" key="6">
    <source>
        <dbReference type="SAM" id="MobiDB-lite"/>
    </source>
</evidence>
<dbReference type="InterPro" id="IPR002112">
    <property type="entry name" value="Leuzip_Jun"/>
</dbReference>
<evidence type="ECO:0000256" key="5">
    <source>
        <dbReference type="ARBA" id="ARBA00023242"/>
    </source>
</evidence>
<evidence type="ECO:0000256" key="4">
    <source>
        <dbReference type="ARBA" id="ARBA00023163"/>
    </source>
</evidence>
<dbReference type="GO" id="GO:0003700">
    <property type="term" value="F:DNA-binding transcription factor activity"/>
    <property type="evidence" value="ECO:0007669"/>
    <property type="project" value="InterPro"/>
</dbReference>
<dbReference type="PRINTS" id="PR00043">
    <property type="entry name" value="LEUZIPPRJUN"/>
</dbReference>
<comment type="caution">
    <text evidence="7">The sequence shown here is derived from an EMBL/GenBank/DDBJ whole genome shotgun (WGS) entry which is preliminary data.</text>
</comment>
<proteinExistence type="predicted"/>
<evidence type="ECO:0000313" key="8">
    <source>
        <dbReference type="Proteomes" id="UP000717696"/>
    </source>
</evidence>
<evidence type="ECO:0008006" key="9">
    <source>
        <dbReference type="Google" id="ProtNLM"/>
    </source>
</evidence>
<evidence type="ECO:0000313" key="7">
    <source>
        <dbReference type="EMBL" id="KAH7118183.1"/>
    </source>
</evidence>
<feature type="region of interest" description="Disordered" evidence="6">
    <location>
        <begin position="98"/>
        <end position="175"/>
    </location>
</feature>
<protein>
    <recommendedName>
        <fullName evidence="9">BZIP domain-containing protein</fullName>
    </recommendedName>
</protein>
<dbReference type="PANTHER" id="PTHR19304">
    <property type="entry name" value="CYCLIC-AMP RESPONSE ELEMENT BINDING PROTEIN"/>
    <property type="match status" value="1"/>
</dbReference>
<feature type="compositionally biased region" description="Polar residues" evidence="6">
    <location>
        <begin position="162"/>
        <end position="175"/>
    </location>
</feature>
<evidence type="ECO:0000256" key="1">
    <source>
        <dbReference type="ARBA" id="ARBA00004123"/>
    </source>
</evidence>
<dbReference type="GO" id="GO:0003677">
    <property type="term" value="F:DNA binding"/>
    <property type="evidence" value="ECO:0007669"/>
    <property type="project" value="UniProtKB-KW"/>
</dbReference>
<dbReference type="SUPFAM" id="SSF57959">
    <property type="entry name" value="Leucine zipper domain"/>
    <property type="match status" value="1"/>
</dbReference>
<dbReference type="GO" id="GO:0005634">
    <property type="term" value="C:nucleus"/>
    <property type="evidence" value="ECO:0007669"/>
    <property type="project" value="UniProtKB-SubCell"/>
</dbReference>
<dbReference type="InterPro" id="IPR051027">
    <property type="entry name" value="bZIP_transcription_factors"/>
</dbReference>
<comment type="subcellular location">
    <subcellularLocation>
        <location evidence="1">Nucleus</location>
    </subcellularLocation>
</comment>
<evidence type="ECO:0000256" key="2">
    <source>
        <dbReference type="ARBA" id="ARBA00023015"/>
    </source>
</evidence>
<feature type="compositionally biased region" description="Basic residues" evidence="6">
    <location>
        <begin position="117"/>
        <end position="138"/>
    </location>
</feature>
<keyword evidence="2" id="KW-0805">Transcription regulation</keyword>
<dbReference type="Gene3D" id="1.20.5.170">
    <property type="match status" value="1"/>
</dbReference>
<sequence>MRDGSFSQIHLLENELSFGAFIIPADTWESQWSKNSSALPGSVEEGTIASVYGGNGFLTSNSIFSPVTSSPDHWNDSHPAAEDTAISMAPESEFHIATSLKEPGRLSRPSTAENENRKRKRHSTKSATRKSTRRRSPKNVKINTTLGESEGNLKNRRRTYSRHSSGQSDQRCDGNSTLIKERDRIASSKFRNKKREDALRLESEEQDMERINRTLSACAANLTREVYELKMKLLQHADCGCTLIQNYIINEAQNYIRELEITA</sequence>
<dbReference type="Proteomes" id="UP000717696">
    <property type="component" value="Unassembled WGS sequence"/>
</dbReference>
<dbReference type="EMBL" id="JAGMUU010000032">
    <property type="protein sequence ID" value="KAH7118183.1"/>
    <property type="molecule type" value="Genomic_DNA"/>
</dbReference>
<keyword evidence="8" id="KW-1185">Reference proteome</keyword>
<keyword evidence="3" id="KW-0238">DNA-binding</keyword>
<reference evidence="7" key="1">
    <citation type="journal article" date="2021" name="Nat. Commun.">
        <title>Genetic determinants of endophytism in the Arabidopsis root mycobiome.</title>
        <authorList>
            <person name="Mesny F."/>
            <person name="Miyauchi S."/>
            <person name="Thiergart T."/>
            <person name="Pickel B."/>
            <person name="Atanasova L."/>
            <person name="Karlsson M."/>
            <person name="Huettel B."/>
            <person name="Barry K.W."/>
            <person name="Haridas S."/>
            <person name="Chen C."/>
            <person name="Bauer D."/>
            <person name="Andreopoulos W."/>
            <person name="Pangilinan J."/>
            <person name="LaButti K."/>
            <person name="Riley R."/>
            <person name="Lipzen A."/>
            <person name="Clum A."/>
            <person name="Drula E."/>
            <person name="Henrissat B."/>
            <person name="Kohler A."/>
            <person name="Grigoriev I.V."/>
            <person name="Martin F.M."/>
            <person name="Hacquard S."/>
        </authorList>
    </citation>
    <scope>NUCLEOTIDE SEQUENCE</scope>
    <source>
        <strain evidence="7">MPI-CAGE-AT-0021</strain>
    </source>
</reference>
<name>A0A9P9DF90_9HYPO</name>
<dbReference type="AlphaFoldDB" id="A0A9P9DF90"/>
<keyword evidence="5" id="KW-0539">Nucleus</keyword>
<dbReference type="CDD" id="cd14687">
    <property type="entry name" value="bZIP_ATF2"/>
    <property type="match status" value="1"/>
</dbReference>
<dbReference type="InterPro" id="IPR046347">
    <property type="entry name" value="bZIP_sf"/>
</dbReference>